<dbReference type="RefSeq" id="XP_044550495.1">
    <property type="nucleotide sequence ID" value="XM_044691644.1"/>
</dbReference>
<dbReference type="GeneID" id="68094703"/>
<reference evidence="2 3" key="1">
    <citation type="journal article" date="2018" name="BMC Genomics">
        <title>The genome of Naegleria lovaniensis, the basis for a comparative approach to unravel pathogenicity factors of the human pathogenic amoeba N. fowleri.</title>
        <authorList>
            <person name="Liechti N."/>
            <person name="Schurch N."/>
            <person name="Bruggmann R."/>
            <person name="Wittwer M."/>
        </authorList>
    </citation>
    <scope>NUCLEOTIDE SEQUENCE [LARGE SCALE GENOMIC DNA]</scope>
    <source>
        <strain evidence="2 3">ATCC 30569</strain>
    </source>
</reference>
<gene>
    <name evidence="2" type="ORF">C9374_002247</name>
</gene>
<keyword evidence="3" id="KW-1185">Reference proteome</keyword>
<feature type="compositionally biased region" description="Low complexity" evidence="1">
    <location>
        <begin position="215"/>
        <end position="227"/>
    </location>
</feature>
<comment type="caution">
    <text evidence="2">The sequence shown here is derived from an EMBL/GenBank/DDBJ whole genome shotgun (WGS) entry which is preliminary data.</text>
</comment>
<feature type="region of interest" description="Disordered" evidence="1">
    <location>
        <begin position="204"/>
        <end position="252"/>
    </location>
</feature>
<dbReference type="AlphaFoldDB" id="A0AA88GV16"/>
<evidence type="ECO:0000313" key="3">
    <source>
        <dbReference type="Proteomes" id="UP000816034"/>
    </source>
</evidence>
<feature type="region of interest" description="Disordered" evidence="1">
    <location>
        <begin position="37"/>
        <end position="61"/>
    </location>
</feature>
<accession>A0AA88GV16</accession>
<protein>
    <submittedName>
        <fullName evidence="2">Uncharacterized protein</fullName>
    </submittedName>
</protein>
<name>A0AA88GV16_NAELO</name>
<organism evidence="2 3">
    <name type="scientific">Naegleria lovaniensis</name>
    <name type="common">Amoeba</name>
    <dbReference type="NCBI Taxonomy" id="51637"/>
    <lineage>
        <taxon>Eukaryota</taxon>
        <taxon>Discoba</taxon>
        <taxon>Heterolobosea</taxon>
        <taxon>Tetramitia</taxon>
        <taxon>Eutetramitia</taxon>
        <taxon>Vahlkampfiidae</taxon>
        <taxon>Naegleria</taxon>
    </lineage>
</organism>
<evidence type="ECO:0000256" key="1">
    <source>
        <dbReference type="SAM" id="MobiDB-lite"/>
    </source>
</evidence>
<sequence>MPPQLPSSLNPTNTNNIQFSTAIQPIRVSGCNNNNKNHQPTISTISTTDTHSDPFSSTSSSSLLPFPAHINPKQFKPLGISKLKVHANRENTNVVQDASTTVHLNTTASKTPNHRTMMIHNSHPVTITSPILSSTSAESLLRAVSSSLSVNNNNNRRGVETFKRMHSMPMHHLTRSFNVQCNIQSSSSSSLLWSCRTRCSSVHAKSDHDDDSIENNPNCSPSFNSSHSDQDMQISEEKSTTTTTTTPMTPMTQSYETLVNQALRPLHEYEFVITSIARRRILIEFVNSELTREAETFQREFLIRAQVDAE</sequence>
<evidence type="ECO:0000313" key="2">
    <source>
        <dbReference type="EMBL" id="KAG2386503.1"/>
    </source>
</evidence>
<feature type="compositionally biased region" description="Low complexity" evidence="1">
    <location>
        <begin position="41"/>
        <end position="61"/>
    </location>
</feature>
<dbReference type="EMBL" id="PYSW02000015">
    <property type="protein sequence ID" value="KAG2386503.1"/>
    <property type="molecule type" value="Genomic_DNA"/>
</dbReference>
<feature type="compositionally biased region" description="Low complexity" evidence="1">
    <location>
        <begin position="240"/>
        <end position="252"/>
    </location>
</feature>
<dbReference type="Proteomes" id="UP000816034">
    <property type="component" value="Unassembled WGS sequence"/>
</dbReference>
<proteinExistence type="predicted"/>